<name>A0A6A4TMG3_SCOMX</name>
<dbReference type="EMBL" id="VEVO01000003">
    <property type="protein sequence ID" value="KAF0044404.1"/>
    <property type="molecule type" value="Genomic_DNA"/>
</dbReference>
<feature type="transmembrane region" description="Helical" evidence="1">
    <location>
        <begin position="285"/>
        <end position="305"/>
    </location>
</feature>
<dbReference type="Proteomes" id="UP000438429">
    <property type="component" value="Unassembled WGS sequence"/>
</dbReference>
<reference evidence="2 3" key="1">
    <citation type="submission" date="2019-06" db="EMBL/GenBank/DDBJ databases">
        <title>Draft genomes of female and male turbot (Scophthalmus maximus).</title>
        <authorList>
            <person name="Xu H."/>
            <person name="Xu X.-W."/>
            <person name="Shao C."/>
            <person name="Chen S."/>
        </authorList>
    </citation>
    <scope>NUCLEOTIDE SEQUENCE [LARGE SCALE GENOMIC DNA]</scope>
    <source>
        <strain evidence="2">Ysfricsl-2016a</strain>
        <tissue evidence="2">Blood</tissue>
    </source>
</reference>
<evidence type="ECO:0000313" key="3">
    <source>
        <dbReference type="Proteomes" id="UP000438429"/>
    </source>
</evidence>
<dbReference type="InterPro" id="IPR052724">
    <property type="entry name" value="GT117_domain-containing"/>
</dbReference>
<dbReference type="InterPro" id="IPR021280">
    <property type="entry name" value="TMEM260-like"/>
</dbReference>
<feature type="transmembrane region" description="Helical" evidence="1">
    <location>
        <begin position="247"/>
        <end position="273"/>
    </location>
</feature>
<gene>
    <name evidence="2" type="ORF">F2P81_003562</name>
</gene>
<feature type="transmembrane region" description="Helical" evidence="1">
    <location>
        <begin position="214"/>
        <end position="235"/>
    </location>
</feature>
<dbReference type="AlphaFoldDB" id="A0A6A4TMG3"/>
<organism evidence="2 3">
    <name type="scientific">Scophthalmus maximus</name>
    <name type="common">Turbot</name>
    <name type="synonym">Psetta maxima</name>
    <dbReference type="NCBI Taxonomy" id="52904"/>
    <lineage>
        <taxon>Eukaryota</taxon>
        <taxon>Metazoa</taxon>
        <taxon>Chordata</taxon>
        <taxon>Craniata</taxon>
        <taxon>Vertebrata</taxon>
        <taxon>Euteleostomi</taxon>
        <taxon>Actinopterygii</taxon>
        <taxon>Neopterygii</taxon>
        <taxon>Teleostei</taxon>
        <taxon>Neoteleostei</taxon>
        <taxon>Acanthomorphata</taxon>
        <taxon>Carangaria</taxon>
        <taxon>Pleuronectiformes</taxon>
        <taxon>Pleuronectoidei</taxon>
        <taxon>Scophthalmidae</taxon>
        <taxon>Scophthalmus</taxon>
    </lineage>
</organism>
<dbReference type="PANTHER" id="PTHR16214">
    <property type="entry name" value="TRANSMEMBRANE PROTEIN 260"/>
    <property type="match status" value="1"/>
</dbReference>
<keyword evidence="1" id="KW-0472">Membrane</keyword>
<dbReference type="PANTHER" id="PTHR16214:SF3">
    <property type="entry name" value="TRANSMEMBRANE PROTEIN 260"/>
    <property type="match status" value="1"/>
</dbReference>
<evidence type="ECO:0000256" key="1">
    <source>
        <dbReference type="SAM" id="Phobius"/>
    </source>
</evidence>
<evidence type="ECO:0008006" key="4">
    <source>
        <dbReference type="Google" id="ProtNLM"/>
    </source>
</evidence>
<keyword evidence="1" id="KW-1133">Transmembrane helix</keyword>
<feature type="transmembrane region" description="Helical" evidence="1">
    <location>
        <begin position="388"/>
        <end position="406"/>
    </location>
</feature>
<keyword evidence="1" id="KW-0812">Transmembrane</keyword>
<dbReference type="Pfam" id="PF11028">
    <property type="entry name" value="TMEM260-like"/>
    <property type="match status" value="1"/>
</dbReference>
<comment type="caution">
    <text evidence="2">The sequence shown here is derived from an EMBL/GenBank/DDBJ whole genome shotgun (WGS) entry which is preliminary data.</text>
</comment>
<sequence>MFSSGNVYGTVNGCDMAVKQIQKGLSGLHLISRMLKCRCSACAAGAEGADPPTVCHVNRSDERGLNFRSQSLNKAVPNRVAPLLNVAAAAAASPELSAVLQGTGSSAEELKLLPTSQTRKTFGELITTACELGVAHPPGYPLFTLLARLAMFLLPSLSPAHSVNLMCSLLEAAACGALCITVCRLTGPGPGAVLAGGLFAVSRLSWQWSTVAEVFTLNNLFVGLLFFSVATFHCAQNAEQRRKIAHWGALCCGLGLCNQHTLVLYILVVIPWVLHRLYSHKELSLCGLVSLGVCFFAGFLPYIYLPISSYLNTARWSWGDQTTLSGLLTHLLRAEYGTFSLAKTESSVNLTTMLQAHMDHCLADLSFPTLVLAGAGLLLSAQDRTCRSVSWLLTAMLVVYSLFFAWRANLDISRPLLLGVVERFWLQSDAAVCVLAGLGLRQTHTELERRLGFGRVWKTTSWVLTVALLAQMVHTNHRECDQSGNGVVERFGRELLGSIPKDSIILTRGDLPGNSLRYLHYCQGVRPDVRLVDQEMMTYSWYVAKLWQHHPGVHFPGRWWDPVHPEEKDTFSLEQFLSHNTQRDVFACIGLPEGDPSWERSFSRWPMGVCDYLVPIQRQFHPEEWARRTRSLYNWSDPHNSFHPASWERVANEEMWQARMKTAFFLFDLAERMQGEGKARLFELSYTLYKEIVEAHADYPPNWDKNLALACERLLRSGHRGYSADSLLTRSTQHFSLYLEKEPTDPQAPAIRTAITHLLRERDQLRQSRRQTP</sequence>
<accession>A0A6A4TMG3</accession>
<evidence type="ECO:0000313" key="2">
    <source>
        <dbReference type="EMBL" id="KAF0044404.1"/>
    </source>
</evidence>
<protein>
    <recommendedName>
        <fullName evidence="4">Transmembrane protein 260</fullName>
    </recommendedName>
</protein>
<proteinExistence type="predicted"/>